<keyword evidence="3" id="KW-1185">Reference proteome</keyword>
<gene>
    <name evidence="2" type="ORF">CLG96_03235</name>
</gene>
<proteinExistence type="predicted"/>
<dbReference type="OrthoDB" id="7559965at2"/>
<accession>A0A2T5G1X3</accession>
<dbReference type="RefSeq" id="WP_107966391.1">
    <property type="nucleotide sequence ID" value="NZ_NWBU01000004.1"/>
</dbReference>
<dbReference type="AlphaFoldDB" id="A0A2T5G1X3"/>
<organism evidence="2 3">
    <name type="scientific">Sphingomonas oleivorans</name>
    <dbReference type="NCBI Taxonomy" id="1735121"/>
    <lineage>
        <taxon>Bacteria</taxon>
        <taxon>Pseudomonadati</taxon>
        <taxon>Pseudomonadota</taxon>
        <taxon>Alphaproteobacteria</taxon>
        <taxon>Sphingomonadales</taxon>
        <taxon>Sphingomonadaceae</taxon>
        <taxon>Sphingomonas</taxon>
    </lineage>
</organism>
<reference evidence="2 3" key="1">
    <citation type="submission" date="2017-09" db="EMBL/GenBank/DDBJ databases">
        <title>Sphingomonas panjinensis sp.nov., isolated from oil-contaminated soil.</title>
        <authorList>
            <person name="Wang L."/>
            <person name="Chen L."/>
        </authorList>
    </citation>
    <scope>NUCLEOTIDE SEQUENCE [LARGE SCALE GENOMIC DNA]</scope>
    <source>
        <strain evidence="2 3">FW-11</strain>
    </source>
</reference>
<keyword evidence="1" id="KW-0732">Signal</keyword>
<evidence type="ECO:0000256" key="1">
    <source>
        <dbReference type="SAM" id="SignalP"/>
    </source>
</evidence>
<comment type="caution">
    <text evidence="2">The sequence shown here is derived from an EMBL/GenBank/DDBJ whole genome shotgun (WGS) entry which is preliminary data.</text>
</comment>
<evidence type="ECO:0000313" key="2">
    <source>
        <dbReference type="EMBL" id="PTQ13157.1"/>
    </source>
</evidence>
<feature type="signal peptide" evidence="1">
    <location>
        <begin position="1"/>
        <end position="21"/>
    </location>
</feature>
<dbReference type="EMBL" id="NWBU01000004">
    <property type="protein sequence ID" value="PTQ13157.1"/>
    <property type="molecule type" value="Genomic_DNA"/>
</dbReference>
<name>A0A2T5G1X3_9SPHN</name>
<protein>
    <submittedName>
        <fullName evidence="2">Uncharacterized protein</fullName>
    </submittedName>
</protein>
<evidence type="ECO:0000313" key="3">
    <source>
        <dbReference type="Proteomes" id="UP000244162"/>
    </source>
</evidence>
<dbReference type="Proteomes" id="UP000244162">
    <property type="component" value="Unassembled WGS sequence"/>
</dbReference>
<sequence length="224" mass="22769">MTARHLLSLLALAALPSAAAAAVPDDNPFGAPPVADSQLATMRGGVRLPNGFDVAIGIDIQTRVNGALALQTVYASEGPNAGLHVYTGDGETRPLAPSTVRIETASGSARPTVSVTNGTPQNWPVPAGQTLVPVVANGPGMAGQAGLFSLREDDRGMVVTLDAPALQIRHLVGEATGVAVANTADSRTIDTVSAVNIDLKGVGSLLAPGIMAAERVMQEALRGR</sequence>
<feature type="chain" id="PRO_5015543839" evidence="1">
    <location>
        <begin position="22"/>
        <end position="224"/>
    </location>
</feature>